<organism evidence="3 4">
    <name type="scientific">Plantactinospora sonchi</name>
    <dbReference type="NCBI Taxonomy" id="1544735"/>
    <lineage>
        <taxon>Bacteria</taxon>
        <taxon>Bacillati</taxon>
        <taxon>Actinomycetota</taxon>
        <taxon>Actinomycetes</taxon>
        <taxon>Micromonosporales</taxon>
        <taxon>Micromonosporaceae</taxon>
        <taxon>Plantactinospora</taxon>
    </lineage>
</organism>
<proteinExistence type="predicted"/>
<accession>A0ABU7RZD5</accession>
<gene>
    <name evidence="3" type="ORF">V1633_25765</name>
</gene>
<name>A0ABU7RZD5_9ACTN</name>
<feature type="transmembrane region" description="Helical" evidence="2">
    <location>
        <begin position="78"/>
        <end position="97"/>
    </location>
</feature>
<evidence type="ECO:0000313" key="4">
    <source>
        <dbReference type="Proteomes" id="UP001332243"/>
    </source>
</evidence>
<keyword evidence="2" id="KW-0812">Transmembrane</keyword>
<feature type="region of interest" description="Disordered" evidence="1">
    <location>
        <begin position="132"/>
        <end position="163"/>
    </location>
</feature>
<feature type="transmembrane region" description="Helical" evidence="2">
    <location>
        <begin position="109"/>
        <end position="129"/>
    </location>
</feature>
<keyword evidence="2" id="KW-0472">Membrane</keyword>
<comment type="caution">
    <text evidence="3">The sequence shown here is derived from an EMBL/GenBank/DDBJ whole genome shotgun (WGS) entry which is preliminary data.</text>
</comment>
<dbReference type="Proteomes" id="UP001332243">
    <property type="component" value="Unassembled WGS sequence"/>
</dbReference>
<dbReference type="InterPro" id="IPR009339">
    <property type="entry name" value="DUF998"/>
</dbReference>
<evidence type="ECO:0000256" key="2">
    <source>
        <dbReference type="SAM" id="Phobius"/>
    </source>
</evidence>
<protein>
    <submittedName>
        <fullName evidence="3">DUF998 domain-containing protein</fullName>
    </submittedName>
</protein>
<evidence type="ECO:0000256" key="1">
    <source>
        <dbReference type="SAM" id="MobiDB-lite"/>
    </source>
</evidence>
<feature type="transmembrane region" description="Helical" evidence="2">
    <location>
        <begin position="202"/>
        <end position="222"/>
    </location>
</feature>
<dbReference type="RefSeq" id="WP_331216984.1">
    <property type="nucleotide sequence ID" value="NZ_JAZGQK010000024.1"/>
</dbReference>
<feature type="transmembrane region" description="Helical" evidence="2">
    <location>
        <begin position="50"/>
        <end position="71"/>
    </location>
</feature>
<reference evidence="3 4" key="1">
    <citation type="submission" date="2024-01" db="EMBL/GenBank/DDBJ databases">
        <title>Genome insights into Plantactinospora sonchi sp. nov.</title>
        <authorList>
            <person name="Wang L."/>
        </authorList>
    </citation>
    <scope>NUCLEOTIDE SEQUENCE [LARGE SCALE GENOMIC DNA]</scope>
    <source>
        <strain evidence="3 4">NEAU-QY2</strain>
    </source>
</reference>
<dbReference type="Pfam" id="PF06197">
    <property type="entry name" value="DUF998"/>
    <property type="match status" value="1"/>
</dbReference>
<evidence type="ECO:0000313" key="3">
    <source>
        <dbReference type="EMBL" id="MEE6261897.1"/>
    </source>
</evidence>
<feature type="transmembrane region" description="Helical" evidence="2">
    <location>
        <begin position="170"/>
        <end position="190"/>
    </location>
</feature>
<sequence>MPVVPWWGVLSAVAAPALLAVGWTLAAVREPDGYDPVSDTISLLSSYGPVDRLILITCLAGLGLAHLVTAIGLRFVPLAGRLVYGLGGLATIVVASVPKVDSVTPPAHGIAAVVGFVGLAAWPAAAALAPGPRRTAGTAQPASGQAAGTQGAGTRAAGGRPGRPWVLRRPAGLVASAVMLGTGLWLALQLPDGPTAGLAERVTAGAEAIWPLVVVLVGLRWYRHHRI</sequence>
<keyword evidence="4" id="KW-1185">Reference proteome</keyword>
<keyword evidence="2" id="KW-1133">Transmembrane helix</keyword>
<dbReference type="EMBL" id="JAZGQK010000024">
    <property type="protein sequence ID" value="MEE6261897.1"/>
    <property type="molecule type" value="Genomic_DNA"/>
</dbReference>